<dbReference type="Gene3D" id="2.40.50.90">
    <property type="match status" value="1"/>
</dbReference>
<dbReference type="EMBL" id="MFJL01000015">
    <property type="protein sequence ID" value="OGG16063.1"/>
    <property type="molecule type" value="Genomic_DNA"/>
</dbReference>
<dbReference type="AlphaFoldDB" id="A0A1F5ZUK6"/>
<dbReference type="GO" id="GO:0004519">
    <property type="term" value="F:endonuclease activity"/>
    <property type="evidence" value="ECO:0007669"/>
    <property type="project" value="UniProtKB-KW"/>
</dbReference>
<evidence type="ECO:0000313" key="7">
    <source>
        <dbReference type="Proteomes" id="UP000176923"/>
    </source>
</evidence>
<name>A0A1F5ZUK6_9BACT</name>
<keyword evidence="4" id="KW-0812">Transmembrane</keyword>
<reference evidence="6 7" key="1">
    <citation type="journal article" date="2016" name="Nat. Commun.">
        <title>Thousands of microbial genomes shed light on interconnected biogeochemical processes in an aquifer system.</title>
        <authorList>
            <person name="Anantharaman K."/>
            <person name="Brown C.T."/>
            <person name="Hug L.A."/>
            <person name="Sharon I."/>
            <person name="Castelle C.J."/>
            <person name="Probst A.J."/>
            <person name="Thomas B.C."/>
            <person name="Singh A."/>
            <person name="Wilkins M.J."/>
            <person name="Karaoz U."/>
            <person name="Brodie E.L."/>
            <person name="Williams K.H."/>
            <person name="Hubbard S.S."/>
            <person name="Banfield J.F."/>
        </authorList>
    </citation>
    <scope>NUCLEOTIDE SEQUENCE [LARGE SCALE GENOMIC DNA]</scope>
</reference>
<evidence type="ECO:0000313" key="6">
    <source>
        <dbReference type="EMBL" id="OGG16063.1"/>
    </source>
</evidence>
<evidence type="ECO:0000256" key="3">
    <source>
        <dbReference type="ARBA" id="ARBA00022801"/>
    </source>
</evidence>
<protein>
    <recommendedName>
        <fullName evidence="5">TNase-like domain-containing protein</fullName>
    </recommendedName>
</protein>
<comment type="caution">
    <text evidence="6">The sequence shown here is derived from an EMBL/GenBank/DDBJ whole genome shotgun (WGS) entry which is preliminary data.</text>
</comment>
<dbReference type="InterPro" id="IPR016071">
    <property type="entry name" value="Staphylococal_nuclease_OB-fold"/>
</dbReference>
<keyword evidence="2" id="KW-0255">Endonuclease</keyword>
<feature type="transmembrane region" description="Helical" evidence="4">
    <location>
        <begin position="6"/>
        <end position="27"/>
    </location>
</feature>
<evidence type="ECO:0000256" key="2">
    <source>
        <dbReference type="ARBA" id="ARBA00022759"/>
    </source>
</evidence>
<dbReference type="PANTHER" id="PTHR12302:SF3">
    <property type="entry name" value="SERINE_THREONINE-PROTEIN KINASE 31"/>
    <property type="match status" value="1"/>
</dbReference>
<evidence type="ECO:0000259" key="5">
    <source>
        <dbReference type="PROSITE" id="PS50830"/>
    </source>
</evidence>
<dbReference type="PROSITE" id="PS50830">
    <property type="entry name" value="TNASE_3"/>
    <property type="match status" value="1"/>
</dbReference>
<gene>
    <name evidence="6" type="ORF">A3D77_01985</name>
</gene>
<keyword evidence="3" id="KW-0378">Hydrolase</keyword>
<keyword evidence="1" id="KW-0540">Nuclease</keyword>
<keyword evidence="4" id="KW-1133">Transmembrane helix</keyword>
<dbReference type="Pfam" id="PF00565">
    <property type="entry name" value="SNase"/>
    <property type="match status" value="1"/>
</dbReference>
<feature type="transmembrane region" description="Helical" evidence="4">
    <location>
        <begin position="39"/>
        <end position="60"/>
    </location>
</feature>
<feature type="domain" description="TNase-like" evidence="5">
    <location>
        <begin position="96"/>
        <end position="224"/>
    </location>
</feature>
<dbReference type="InterPro" id="IPR035437">
    <property type="entry name" value="SNase_OB-fold_sf"/>
</dbReference>
<dbReference type="Proteomes" id="UP000176923">
    <property type="component" value="Unassembled WGS sequence"/>
</dbReference>
<evidence type="ECO:0000256" key="1">
    <source>
        <dbReference type="ARBA" id="ARBA00022722"/>
    </source>
</evidence>
<dbReference type="PANTHER" id="PTHR12302">
    <property type="entry name" value="EBNA2 BINDING PROTEIN P100"/>
    <property type="match status" value="1"/>
</dbReference>
<dbReference type="SMART" id="SM00318">
    <property type="entry name" value="SNc"/>
    <property type="match status" value="1"/>
</dbReference>
<keyword evidence="4" id="KW-0472">Membrane</keyword>
<sequence>MVGLSVLLFLLFLILLPIGLLWPPILSLFHIPNPTRKKVFIIFGSSLLASFILMGIIVSLSKNNLQVAETKITQAPTVVPIPSSIVEPSITPAPLNLELATVKRVIDGDTISLENGKVIRYIGIDTPEAVDPRKPVQCYAKEASARNKELVEGQIVGLEKDVSETDKYGRLLRYVYKDNILVNELLVKEGYAKSSSYPPDIKYQEKFRLAEQEARENNRGLWGEACLITPTISQIFSTPTKSQVGGVQTQQSQTQSESYACNCSKTCPNMSCAEAQYQLTVCGCGARDADKDEIACDSQCQ</sequence>
<dbReference type="SUPFAM" id="SSF50199">
    <property type="entry name" value="Staphylococcal nuclease"/>
    <property type="match status" value="1"/>
</dbReference>
<proteinExistence type="predicted"/>
<organism evidence="6 7">
    <name type="scientific">Candidatus Gottesmanbacteria bacterium RIFCSPHIGHO2_02_FULL_39_11</name>
    <dbReference type="NCBI Taxonomy" id="1798382"/>
    <lineage>
        <taxon>Bacteria</taxon>
        <taxon>Candidatus Gottesmaniibacteriota</taxon>
    </lineage>
</organism>
<dbReference type="STRING" id="1798382.A3D77_01985"/>
<evidence type="ECO:0000256" key="4">
    <source>
        <dbReference type="SAM" id="Phobius"/>
    </source>
</evidence>
<accession>A0A1F5ZUK6</accession>
<dbReference type="GO" id="GO:0016787">
    <property type="term" value="F:hydrolase activity"/>
    <property type="evidence" value="ECO:0007669"/>
    <property type="project" value="UniProtKB-KW"/>
</dbReference>